<keyword evidence="2" id="KW-1185">Reference proteome</keyword>
<gene>
    <name evidence="1" type="ORF">GCM10011521_25260</name>
</gene>
<protein>
    <submittedName>
        <fullName evidence="1">Uncharacterized protein</fullName>
    </submittedName>
</protein>
<comment type="caution">
    <text evidence="1">The sequence shown here is derived from an EMBL/GenBank/DDBJ whole genome shotgun (WGS) entry which is preliminary data.</text>
</comment>
<accession>A0ABQ1HS43</accession>
<name>A0ABQ1HS43_9GAMM</name>
<proteinExistence type="predicted"/>
<reference evidence="2" key="1">
    <citation type="journal article" date="2019" name="Int. J. Syst. Evol. Microbiol.">
        <title>The Global Catalogue of Microorganisms (GCM) 10K type strain sequencing project: providing services to taxonomists for standard genome sequencing and annotation.</title>
        <authorList>
            <consortium name="The Broad Institute Genomics Platform"/>
            <consortium name="The Broad Institute Genome Sequencing Center for Infectious Disease"/>
            <person name="Wu L."/>
            <person name="Ma J."/>
        </authorList>
    </citation>
    <scope>NUCLEOTIDE SEQUENCE [LARGE SCALE GENOMIC DNA]</scope>
    <source>
        <strain evidence="2">CGMCC 1.15905</strain>
    </source>
</reference>
<evidence type="ECO:0000313" key="2">
    <source>
        <dbReference type="Proteomes" id="UP000623419"/>
    </source>
</evidence>
<dbReference type="Proteomes" id="UP000623419">
    <property type="component" value="Unassembled WGS sequence"/>
</dbReference>
<sequence>MDGNERDHGSAVEEVALVVLSHSRLRDKPAHTLESLRIFLRGQAAQVYAELRAGRPVVVRSGPRLKVEPLASSMADQGFGVQVRRVRLAASA</sequence>
<dbReference type="RefSeq" id="WP_188664931.1">
    <property type="nucleotide sequence ID" value="NZ_BMKC01000003.1"/>
</dbReference>
<organism evidence="1 2">
    <name type="scientific">Arenimonas soli</name>
    <dbReference type="NCBI Taxonomy" id="2269504"/>
    <lineage>
        <taxon>Bacteria</taxon>
        <taxon>Pseudomonadati</taxon>
        <taxon>Pseudomonadota</taxon>
        <taxon>Gammaproteobacteria</taxon>
        <taxon>Lysobacterales</taxon>
        <taxon>Lysobacteraceae</taxon>
        <taxon>Arenimonas</taxon>
    </lineage>
</organism>
<dbReference type="EMBL" id="BMKC01000003">
    <property type="protein sequence ID" value="GGA85765.1"/>
    <property type="molecule type" value="Genomic_DNA"/>
</dbReference>
<evidence type="ECO:0000313" key="1">
    <source>
        <dbReference type="EMBL" id="GGA85765.1"/>
    </source>
</evidence>